<dbReference type="Gene3D" id="2.160.20.10">
    <property type="entry name" value="Single-stranded right-handed beta-helix, Pectin lyase-like"/>
    <property type="match status" value="1"/>
</dbReference>
<dbReference type="Pfam" id="PF01095">
    <property type="entry name" value="Pectinesterase"/>
    <property type="match status" value="1"/>
</dbReference>
<comment type="subcellular location">
    <subcellularLocation>
        <location evidence="1 11">Secreted</location>
    </subcellularLocation>
</comment>
<evidence type="ECO:0000256" key="8">
    <source>
        <dbReference type="ARBA" id="ARBA00023085"/>
    </source>
</evidence>
<name>A0A3N4M3V6_9PEZI</name>
<dbReference type="PANTHER" id="PTHR31321">
    <property type="entry name" value="ACYL-COA THIOESTER HYDROLASE YBHC-RELATED"/>
    <property type="match status" value="1"/>
</dbReference>
<evidence type="ECO:0000313" key="14">
    <source>
        <dbReference type="Proteomes" id="UP000267821"/>
    </source>
</evidence>
<evidence type="ECO:0000256" key="2">
    <source>
        <dbReference type="ARBA" id="ARBA00005184"/>
    </source>
</evidence>
<keyword evidence="14" id="KW-1185">Reference proteome</keyword>
<dbReference type="SUPFAM" id="SSF51126">
    <property type="entry name" value="Pectin lyase-like"/>
    <property type="match status" value="1"/>
</dbReference>
<dbReference type="OrthoDB" id="2019149at2759"/>
<dbReference type="GO" id="GO:0045490">
    <property type="term" value="P:pectin catabolic process"/>
    <property type="evidence" value="ECO:0007669"/>
    <property type="project" value="UniProtKB-UniRule"/>
</dbReference>
<evidence type="ECO:0000256" key="1">
    <source>
        <dbReference type="ARBA" id="ARBA00004613"/>
    </source>
</evidence>
<dbReference type="STRING" id="1051890.A0A3N4M3V6"/>
<proteinExistence type="inferred from homology"/>
<feature type="signal peptide" evidence="11">
    <location>
        <begin position="1"/>
        <end position="21"/>
    </location>
</feature>
<evidence type="ECO:0000256" key="6">
    <source>
        <dbReference type="ARBA" id="ARBA00022729"/>
    </source>
</evidence>
<organism evidence="13 14">
    <name type="scientific">Terfezia boudieri ATCC MYA-4762</name>
    <dbReference type="NCBI Taxonomy" id="1051890"/>
    <lineage>
        <taxon>Eukaryota</taxon>
        <taxon>Fungi</taxon>
        <taxon>Dikarya</taxon>
        <taxon>Ascomycota</taxon>
        <taxon>Pezizomycotina</taxon>
        <taxon>Pezizomycetes</taxon>
        <taxon>Pezizales</taxon>
        <taxon>Pezizaceae</taxon>
        <taxon>Terfezia</taxon>
    </lineage>
</organism>
<dbReference type="PANTHER" id="PTHR31321:SF127">
    <property type="entry name" value="PECTINESTERASE"/>
    <property type="match status" value="1"/>
</dbReference>
<protein>
    <recommendedName>
        <fullName evidence="4 11">Pectinesterase</fullName>
        <ecNumber evidence="4 11">3.1.1.11</ecNumber>
    </recommendedName>
</protein>
<feature type="domain" description="Pectinesterase catalytic" evidence="12">
    <location>
        <begin position="33"/>
        <end position="307"/>
    </location>
</feature>
<dbReference type="EC" id="3.1.1.11" evidence="4 11"/>
<dbReference type="UniPathway" id="UPA00545">
    <property type="reaction ID" value="UER00823"/>
</dbReference>
<evidence type="ECO:0000256" key="7">
    <source>
        <dbReference type="ARBA" id="ARBA00022801"/>
    </source>
</evidence>
<dbReference type="InterPro" id="IPR000070">
    <property type="entry name" value="Pectinesterase_cat"/>
</dbReference>
<dbReference type="InterPro" id="IPR011050">
    <property type="entry name" value="Pectin_lyase_fold/virulence"/>
</dbReference>
<comment type="catalytic activity">
    <reaction evidence="9 11">
        <text>[(1-&gt;4)-alpha-D-galacturonosyl methyl ester](n) + n H2O = [(1-&gt;4)-alpha-D-galacturonosyl](n) + n methanol + n H(+)</text>
        <dbReference type="Rhea" id="RHEA:22380"/>
        <dbReference type="Rhea" id="RHEA-COMP:14570"/>
        <dbReference type="Rhea" id="RHEA-COMP:14573"/>
        <dbReference type="ChEBI" id="CHEBI:15377"/>
        <dbReference type="ChEBI" id="CHEBI:15378"/>
        <dbReference type="ChEBI" id="CHEBI:17790"/>
        <dbReference type="ChEBI" id="CHEBI:140522"/>
        <dbReference type="ChEBI" id="CHEBI:140523"/>
        <dbReference type="EC" id="3.1.1.11"/>
    </reaction>
</comment>
<dbReference type="PROSITE" id="PS00503">
    <property type="entry name" value="PECTINESTERASE_2"/>
    <property type="match status" value="1"/>
</dbReference>
<reference evidence="13 14" key="1">
    <citation type="journal article" date="2018" name="Nat. Ecol. Evol.">
        <title>Pezizomycetes genomes reveal the molecular basis of ectomycorrhizal truffle lifestyle.</title>
        <authorList>
            <person name="Murat C."/>
            <person name="Payen T."/>
            <person name="Noel B."/>
            <person name="Kuo A."/>
            <person name="Morin E."/>
            <person name="Chen J."/>
            <person name="Kohler A."/>
            <person name="Krizsan K."/>
            <person name="Balestrini R."/>
            <person name="Da Silva C."/>
            <person name="Montanini B."/>
            <person name="Hainaut M."/>
            <person name="Levati E."/>
            <person name="Barry K.W."/>
            <person name="Belfiori B."/>
            <person name="Cichocki N."/>
            <person name="Clum A."/>
            <person name="Dockter R.B."/>
            <person name="Fauchery L."/>
            <person name="Guy J."/>
            <person name="Iotti M."/>
            <person name="Le Tacon F."/>
            <person name="Lindquist E.A."/>
            <person name="Lipzen A."/>
            <person name="Malagnac F."/>
            <person name="Mello A."/>
            <person name="Molinier V."/>
            <person name="Miyauchi S."/>
            <person name="Poulain J."/>
            <person name="Riccioni C."/>
            <person name="Rubini A."/>
            <person name="Sitrit Y."/>
            <person name="Splivallo R."/>
            <person name="Traeger S."/>
            <person name="Wang M."/>
            <person name="Zifcakova L."/>
            <person name="Wipf D."/>
            <person name="Zambonelli A."/>
            <person name="Paolocci F."/>
            <person name="Nowrousian M."/>
            <person name="Ottonello S."/>
            <person name="Baldrian P."/>
            <person name="Spatafora J.W."/>
            <person name="Henrissat B."/>
            <person name="Nagy L.G."/>
            <person name="Aury J.M."/>
            <person name="Wincker P."/>
            <person name="Grigoriev I.V."/>
            <person name="Bonfante P."/>
            <person name="Martin F.M."/>
        </authorList>
    </citation>
    <scope>NUCLEOTIDE SEQUENCE [LARGE SCALE GENOMIC DNA]</scope>
    <source>
        <strain evidence="13 14">ATCC MYA-4762</strain>
    </source>
</reference>
<gene>
    <name evidence="13" type="ORF">L211DRAFT_848355</name>
</gene>
<evidence type="ECO:0000259" key="12">
    <source>
        <dbReference type="Pfam" id="PF01095"/>
    </source>
</evidence>
<evidence type="ECO:0000256" key="4">
    <source>
        <dbReference type="ARBA" id="ARBA00013229"/>
    </source>
</evidence>
<keyword evidence="11" id="KW-0961">Cell wall biogenesis/degradation</keyword>
<keyword evidence="7 11" id="KW-0378">Hydrolase</keyword>
<keyword evidence="5 11" id="KW-0964">Secreted</keyword>
<feature type="chain" id="PRO_5017852902" description="Pectinesterase" evidence="11">
    <location>
        <begin position="22"/>
        <end position="333"/>
    </location>
</feature>
<dbReference type="GO" id="GO:0030599">
    <property type="term" value="F:pectinesterase activity"/>
    <property type="evidence" value="ECO:0007669"/>
    <property type="project" value="UniProtKB-UniRule"/>
</dbReference>
<accession>A0A3N4M3V6</accession>
<evidence type="ECO:0000256" key="11">
    <source>
        <dbReference type="RuleBase" id="RU000589"/>
    </source>
</evidence>
<sequence>MQYFSILYFLLSAAFYKAVEANSRTSPPRGALVVSKNAYPGQFSTIQAALNALSVTSTAAQVIFIYPGTYNEQVYIAPRAAQLTIYGYTTDTSSYTSNSVTISYGRSQDNTPKNDETGTVRAWAKGLKIYNVNIVNSRGIGSQAVALSAQADKQGYYGVKLQGYQDTLLAQNGKQIYAKSYIDGAVDFVFGQKARVWFHIIDIRIKGRGWVTANGRDSDSNNSYYLFNQCNIDRASGESLAAQSSFLGRPWRSYSRVVFQNTYMSNIINSLGWDTWPNFTPSTKKLFYREYGNWGPGATGNRARFAGKLSHAVAITSILGSDYTSWADTSYLY</sequence>
<keyword evidence="6 11" id="KW-0732">Signal</keyword>
<dbReference type="GO" id="GO:0005576">
    <property type="term" value="C:extracellular region"/>
    <property type="evidence" value="ECO:0007669"/>
    <property type="project" value="UniProtKB-SubCell"/>
</dbReference>
<dbReference type="InterPro" id="IPR012334">
    <property type="entry name" value="Pectin_lyas_fold"/>
</dbReference>
<comment type="function">
    <text evidence="11">Involved in maceration and soft-rotting of plant tissue.</text>
</comment>
<evidence type="ECO:0000256" key="10">
    <source>
        <dbReference type="PROSITE-ProRule" id="PRU10040"/>
    </source>
</evidence>
<comment type="pathway">
    <text evidence="2 11">Glycan metabolism; pectin degradation; 2-dehydro-3-deoxy-D-gluconate from pectin: step 1/5.</text>
</comment>
<dbReference type="InParanoid" id="A0A3N4M3V6"/>
<dbReference type="FunFam" id="2.160.20.10:FF:000014">
    <property type="entry name" value="Pectinesterase"/>
    <property type="match status" value="1"/>
</dbReference>
<keyword evidence="8 11" id="KW-0063">Aspartyl esterase</keyword>
<dbReference type="InterPro" id="IPR033131">
    <property type="entry name" value="Pectinesterase_Asp_AS"/>
</dbReference>
<dbReference type="EMBL" id="ML121539">
    <property type="protein sequence ID" value="RPB24995.1"/>
    <property type="molecule type" value="Genomic_DNA"/>
</dbReference>
<dbReference type="Proteomes" id="UP000267821">
    <property type="component" value="Unassembled WGS sequence"/>
</dbReference>
<comment type="similarity">
    <text evidence="3">Belongs to the pectinesterase family.</text>
</comment>
<evidence type="ECO:0000256" key="5">
    <source>
        <dbReference type="ARBA" id="ARBA00022525"/>
    </source>
</evidence>
<evidence type="ECO:0000256" key="3">
    <source>
        <dbReference type="ARBA" id="ARBA00008891"/>
    </source>
</evidence>
<feature type="active site" evidence="10">
    <location>
        <position position="187"/>
    </location>
</feature>
<evidence type="ECO:0000313" key="13">
    <source>
        <dbReference type="EMBL" id="RPB24995.1"/>
    </source>
</evidence>
<dbReference type="AlphaFoldDB" id="A0A3N4M3V6"/>
<dbReference type="GO" id="GO:0042545">
    <property type="term" value="P:cell wall modification"/>
    <property type="evidence" value="ECO:0007669"/>
    <property type="project" value="UniProtKB-UniRule"/>
</dbReference>
<evidence type="ECO:0000256" key="9">
    <source>
        <dbReference type="ARBA" id="ARBA00047928"/>
    </source>
</evidence>